<organism evidence="1 2">
    <name type="scientific">Entomophthora muscae</name>
    <dbReference type="NCBI Taxonomy" id="34485"/>
    <lineage>
        <taxon>Eukaryota</taxon>
        <taxon>Fungi</taxon>
        <taxon>Fungi incertae sedis</taxon>
        <taxon>Zoopagomycota</taxon>
        <taxon>Entomophthoromycotina</taxon>
        <taxon>Entomophthoromycetes</taxon>
        <taxon>Entomophthorales</taxon>
        <taxon>Entomophthoraceae</taxon>
        <taxon>Entomophthora</taxon>
    </lineage>
</organism>
<accession>A0ACC2S1E7</accession>
<comment type="caution">
    <text evidence="1">The sequence shown here is derived from an EMBL/GenBank/DDBJ whole genome shotgun (WGS) entry which is preliminary data.</text>
</comment>
<protein>
    <submittedName>
        <fullName evidence="1">Uncharacterized protein</fullName>
    </submittedName>
</protein>
<keyword evidence="2" id="KW-1185">Reference proteome</keyword>
<evidence type="ECO:0000313" key="1">
    <source>
        <dbReference type="EMBL" id="KAJ9056182.1"/>
    </source>
</evidence>
<dbReference type="Proteomes" id="UP001165960">
    <property type="component" value="Unassembled WGS sequence"/>
</dbReference>
<sequence length="67" mass="7031">MVQDAGEVSSLGESSLHASLEPSPMVAVAPLLLVEQLSESNRLGALSFTPLIPNFGLAQFFTPLFGT</sequence>
<name>A0ACC2S1E7_9FUNG</name>
<reference evidence="1" key="1">
    <citation type="submission" date="2022-04" db="EMBL/GenBank/DDBJ databases">
        <title>Genome of the entomopathogenic fungus Entomophthora muscae.</title>
        <authorList>
            <person name="Elya C."/>
            <person name="Lovett B.R."/>
            <person name="Lee E."/>
            <person name="Macias A.M."/>
            <person name="Hajek A.E."/>
            <person name="De Bivort B.L."/>
            <person name="Kasson M.T."/>
            <person name="De Fine Licht H.H."/>
            <person name="Stajich J.E."/>
        </authorList>
    </citation>
    <scope>NUCLEOTIDE SEQUENCE</scope>
    <source>
        <strain evidence="1">Berkeley</strain>
    </source>
</reference>
<dbReference type="EMBL" id="QTSX02006005">
    <property type="protein sequence ID" value="KAJ9056182.1"/>
    <property type="molecule type" value="Genomic_DNA"/>
</dbReference>
<evidence type="ECO:0000313" key="2">
    <source>
        <dbReference type="Proteomes" id="UP001165960"/>
    </source>
</evidence>
<proteinExistence type="predicted"/>
<gene>
    <name evidence="1" type="ORF">DSO57_1035794</name>
</gene>